<feature type="compositionally biased region" description="Polar residues" evidence="2">
    <location>
        <begin position="504"/>
        <end position="515"/>
    </location>
</feature>
<organism evidence="3 4">
    <name type="scientific">Strigomonas culicis</name>
    <dbReference type="NCBI Taxonomy" id="28005"/>
    <lineage>
        <taxon>Eukaryota</taxon>
        <taxon>Discoba</taxon>
        <taxon>Euglenozoa</taxon>
        <taxon>Kinetoplastea</taxon>
        <taxon>Metakinetoplastina</taxon>
        <taxon>Trypanosomatida</taxon>
        <taxon>Trypanosomatidae</taxon>
        <taxon>Strigomonadinae</taxon>
        <taxon>Strigomonas</taxon>
    </lineage>
</organism>
<feature type="compositionally biased region" description="Polar residues" evidence="2">
    <location>
        <begin position="584"/>
        <end position="593"/>
    </location>
</feature>
<evidence type="ECO:0000313" key="3">
    <source>
        <dbReference type="EMBL" id="EPY21917.1"/>
    </source>
</evidence>
<protein>
    <submittedName>
        <fullName evidence="3">Uncharacterized protein</fullName>
    </submittedName>
</protein>
<gene>
    <name evidence="3" type="ORF">STCU_08436</name>
</gene>
<comment type="caution">
    <text evidence="3">The sequence shown here is derived from an EMBL/GenBank/DDBJ whole genome shotgun (WGS) entry which is preliminary data.</text>
</comment>
<feature type="region of interest" description="Disordered" evidence="2">
    <location>
        <begin position="392"/>
        <end position="687"/>
    </location>
</feature>
<feature type="compositionally biased region" description="Basic and acidic residues" evidence="2">
    <location>
        <begin position="557"/>
        <end position="569"/>
    </location>
</feature>
<feature type="coiled-coil region" evidence="1">
    <location>
        <begin position="119"/>
        <end position="186"/>
    </location>
</feature>
<evidence type="ECO:0000256" key="1">
    <source>
        <dbReference type="SAM" id="Coils"/>
    </source>
</evidence>
<feature type="compositionally biased region" description="Polar residues" evidence="2">
    <location>
        <begin position="642"/>
        <end position="674"/>
    </location>
</feature>
<accession>S9TU19</accession>
<sequence length="687" mass="74108">MDVAKANDYFDTRLREINTEMETILEKTNRQRDGITQHALSFGLARPFSYTSAATQDERTGGAGRGMSTACAASILTGTPAVGPAEQALVEQEVRKLCAAAVARWIETNLDATLQPILEGKVKRQLQELQQEVADLKGTQQEVLTRMDGLRTEMGEFKAHLKASVAQQQEQARQQAQRHQDDVEQRLAAWRGDVSVAVDAMHELRSNQSLASQRVERRLAEAVGRHKESVHAALVDTEVQLAAWKNELKEFTCRDLGEMKEQRGALEAQLARMQGVLGINSDMTSRHSALLKELLEDSVERRSEVRLCRRDVNRLDMLVQCVGLDAGRGAVVPAAADAGSGTTTTNNNNAQQYMPTITMLTQELFKTKERLQVLAVHVEGLERHLYQPESAPVSGGALRGGGGAVASSKTPPHEALSKPAQQRQAPPEAQAQHRTVESAAPLGHSQPDGGMERTAPRKQPPPPPRQRADPTGPSSGSEANLVALASFPSGDHTSPTAAHGAQNRPGSRSASQFNHTPMHKPGGASGARVVPSQRRVPHVLPAEDSESAASGSGRLQRTVDHTALPERRQGAGGYGELSERRSSYPYQNSSNPHSAREGAPASPKDADESDVDSYVSDADRWRTQPALEVGQGASAGPGAQVPHQSSYEMHASPSDSYVSENDQANADAETTSAGYSEAERIGRFQVD</sequence>
<dbReference type="Proteomes" id="UP000015354">
    <property type="component" value="Unassembled WGS sequence"/>
</dbReference>
<dbReference type="OrthoDB" id="245890at2759"/>
<proteinExistence type="predicted"/>
<feature type="compositionally biased region" description="Low complexity" evidence="2">
    <location>
        <begin position="419"/>
        <end position="432"/>
    </location>
</feature>
<name>S9TU19_9TRYP</name>
<evidence type="ECO:0000313" key="4">
    <source>
        <dbReference type="Proteomes" id="UP000015354"/>
    </source>
</evidence>
<dbReference type="EMBL" id="ATMH01008436">
    <property type="protein sequence ID" value="EPY21917.1"/>
    <property type="molecule type" value="Genomic_DNA"/>
</dbReference>
<dbReference type="AlphaFoldDB" id="S9TU19"/>
<feature type="compositionally biased region" description="Basic and acidic residues" evidence="2">
    <location>
        <begin position="677"/>
        <end position="687"/>
    </location>
</feature>
<reference evidence="3 4" key="1">
    <citation type="journal article" date="2013" name="PLoS ONE">
        <title>Predicting the Proteins of Angomonas deanei, Strigomonas culicis and Their Respective Endosymbionts Reveals New Aspects of the Trypanosomatidae Family.</title>
        <authorList>
            <person name="Motta M.C."/>
            <person name="Martins A.C."/>
            <person name="de Souza S.S."/>
            <person name="Catta-Preta C.M."/>
            <person name="Silva R."/>
            <person name="Klein C.C."/>
            <person name="de Almeida L.G."/>
            <person name="de Lima Cunha O."/>
            <person name="Ciapina L.P."/>
            <person name="Brocchi M."/>
            <person name="Colabardini A.C."/>
            <person name="de Araujo Lima B."/>
            <person name="Machado C.R."/>
            <person name="de Almeida Soares C.M."/>
            <person name="Probst C.M."/>
            <person name="de Menezes C.B."/>
            <person name="Thompson C.E."/>
            <person name="Bartholomeu D.C."/>
            <person name="Gradia D.F."/>
            <person name="Pavoni D.P."/>
            <person name="Grisard E.C."/>
            <person name="Fantinatti-Garboggini F."/>
            <person name="Marchini F.K."/>
            <person name="Rodrigues-Luiz G.F."/>
            <person name="Wagner G."/>
            <person name="Goldman G.H."/>
            <person name="Fietto J.L."/>
            <person name="Elias M.C."/>
            <person name="Goldman M.H."/>
            <person name="Sagot M.F."/>
            <person name="Pereira M."/>
            <person name="Stoco P.H."/>
            <person name="de Mendonca-Neto R.P."/>
            <person name="Teixeira S.M."/>
            <person name="Maciel T.E."/>
            <person name="de Oliveira Mendes T.A."/>
            <person name="Urmenyi T.P."/>
            <person name="de Souza W."/>
            <person name="Schenkman S."/>
            <person name="de Vasconcelos A.T."/>
        </authorList>
    </citation>
    <scope>NUCLEOTIDE SEQUENCE [LARGE SCALE GENOMIC DNA]</scope>
</reference>
<evidence type="ECO:0000256" key="2">
    <source>
        <dbReference type="SAM" id="MobiDB-lite"/>
    </source>
</evidence>
<keyword evidence="4" id="KW-1185">Reference proteome</keyword>
<keyword evidence="1" id="KW-0175">Coiled coil</keyword>